<proteinExistence type="predicted"/>
<keyword evidence="2" id="KW-1133">Transmembrane helix</keyword>
<protein>
    <submittedName>
        <fullName evidence="3">Uncharacterized protein</fullName>
    </submittedName>
</protein>
<name>A0A507AQ21_9PEZI</name>
<keyword evidence="2" id="KW-0812">Transmembrane</keyword>
<dbReference type="Proteomes" id="UP000319257">
    <property type="component" value="Unassembled WGS sequence"/>
</dbReference>
<evidence type="ECO:0000313" key="3">
    <source>
        <dbReference type="EMBL" id="TPX08836.1"/>
    </source>
</evidence>
<reference evidence="3 4" key="1">
    <citation type="submission" date="2019-06" db="EMBL/GenBank/DDBJ databases">
        <title>Draft genome sequence of the filamentous fungus Phialemoniopsis curvata isolated from diesel fuel.</title>
        <authorList>
            <person name="Varaljay V.A."/>
            <person name="Lyon W.J."/>
            <person name="Crouch A.L."/>
            <person name="Drake C.E."/>
            <person name="Hollomon J.M."/>
            <person name="Nadeau L.J."/>
            <person name="Nunn H.S."/>
            <person name="Stevenson B.S."/>
            <person name="Bojanowski C.L."/>
            <person name="Crookes-Goodson W.J."/>
        </authorList>
    </citation>
    <scope>NUCLEOTIDE SEQUENCE [LARGE SCALE GENOMIC DNA]</scope>
    <source>
        <strain evidence="3 4">D216</strain>
    </source>
</reference>
<dbReference type="EMBL" id="SKBQ01000072">
    <property type="protein sequence ID" value="TPX08836.1"/>
    <property type="molecule type" value="Genomic_DNA"/>
</dbReference>
<organism evidence="3 4">
    <name type="scientific">Thyridium curvatum</name>
    <dbReference type="NCBI Taxonomy" id="1093900"/>
    <lineage>
        <taxon>Eukaryota</taxon>
        <taxon>Fungi</taxon>
        <taxon>Dikarya</taxon>
        <taxon>Ascomycota</taxon>
        <taxon>Pezizomycotina</taxon>
        <taxon>Sordariomycetes</taxon>
        <taxon>Sordariomycetidae</taxon>
        <taxon>Thyridiales</taxon>
        <taxon>Thyridiaceae</taxon>
        <taxon>Thyridium</taxon>
    </lineage>
</organism>
<gene>
    <name evidence="3" type="ORF">E0L32_009654</name>
</gene>
<feature type="transmembrane region" description="Helical" evidence="2">
    <location>
        <begin position="211"/>
        <end position="233"/>
    </location>
</feature>
<evidence type="ECO:0000313" key="4">
    <source>
        <dbReference type="Proteomes" id="UP000319257"/>
    </source>
</evidence>
<keyword evidence="4" id="KW-1185">Reference proteome</keyword>
<dbReference type="InParanoid" id="A0A507AQ21"/>
<dbReference type="RefSeq" id="XP_030990547.1">
    <property type="nucleotide sequence ID" value="XM_031144642.1"/>
</dbReference>
<dbReference type="GeneID" id="41977101"/>
<feature type="compositionally biased region" description="Polar residues" evidence="1">
    <location>
        <begin position="355"/>
        <end position="370"/>
    </location>
</feature>
<evidence type="ECO:0000256" key="2">
    <source>
        <dbReference type="SAM" id="Phobius"/>
    </source>
</evidence>
<feature type="compositionally biased region" description="Basic and acidic residues" evidence="1">
    <location>
        <begin position="411"/>
        <end position="420"/>
    </location>
</feature>
<feature type="compositionally biased region" description="Gly residues" evidence="1">
    <location>
        <begin position="423"/>
        <end position="433"/>
    </location>
</feature>
<accession>A0A507AQ21</accession>
<dbReference type="OrthoDB" id="5292518at2759"/>
<keyword evidence="2" id="KW-0472">Membrane</keyword>
<dbReference type="AlphaFoldDB" id="A0A507AQ21"/>
<feature type="region of interest" description="Disordered" evidence="1">
    <location>
        <begin position="242"/>
        <end position="488"/>
    </location>
</feature>
<feature type="compositionally biased region" description="Polar residues" evidence="1">
    <location>
        <begin position="246"/>
        <end position="258"/>
    </location>
</feature>
<evidence type="ECO:0000256" key="1">
    <source>
        <dbReference type="SAM" id="MobiDB-lite"/>
    </source>
</evidence>
<feature type="compositionally biased region" description="Low complexity" evidence="1">
    <location>
        <begin position="266"/>
        <end position="277"/>
    </location>
</feature>
<feature type="compositionally biased region" description="Low complexity" evidence="1">
    <location>
        <begin position="294"/>
        <end position="308"/>
    </location>
</feature>
<dbReference type="STRING" id="1093900.A0A507AQ21"/>
<comment type="caution">
    <text evidence="3">The sequence shown here is derived from an EMBL/GenBank/DDBJ whole genome shotgun (WGS) entry which is preliminary data.</text>
</comment>
<sequence length="488" mass="50424">MPIAPARLAEEANLHWVDKVYVTTQLIQARKELACPSGLNSCPAAQGGGCCPDAYACATDSCYATTAAAGTACGLASYYPCPFENGGYICGNNDCTAPAGQTPSKQCPTGYYLCPPSDNYGCCKNGMGCALNACYSTDPVTTTITKVLTTTSSGQSLIRTVTSTTVVSPSSPTNLPSDNPLYFPKLIYSSLPKASPVDTSSQGGGLTTPQLGGIVGGAIALLLAILIAAFIIVRRLRRTARLVESQKGSSGGDRNSQAMAERRRTPAPSTTARTESSNEPESRQLLRGRAASDTSGSTSQTPLPSSSSDMRHASIDSAGDYFDIPPQRTYPGPAAGRIPLRNSVDSSKQHGRQPSDASELSSDGSMSFGSFLSPAELDAPPGSGIPEMPGSSFSPIGSPRRPTFFAHQRRRSDGQARERNLSFGGGGGGGGASSGSNPQQLGQQLGVVSESVEHLHGYFGPPHVASGHTGVGDGENPRGGSHHQASAQ</sequence>